<feature type="compositionally biased region" description="Basic residues" evidence="1">
    <location>
        <begin position="54"/>
        <end position="64"/>
    </location>
</feature>
<reference evidence="2" key="2">
    <citation type="submission" date="2023-04" db="EMBL/GenBank/DDBJ databases">
        <authorList>
            <person name="Bruccoleri R.E."/>
            <person name="Oakeley E.J."/>
            <person name="Faust A.-M."/>
            <person name="Dessus-Babus S."/>
            <person name="Altorfer M."/>
            <person name="Burckhardt D."/>
            <person name="Oertli M."/>
            <person name="Naumann U."/>
            <person name="Petersen F."/>
            <person name="Wong J."/>
        </authorList>
    </citation>
    <scope>NUCLEOTIDE SEQUENCE</scope>
    <source>
        <strain evidence="2">GSM-AAB239-AS_SAM_17_03QT</strain>
        <tissue evidence="2">Leaf</tissue>
    </source>
</reference>
<reference evidence="2" key="1">
    <citation type="journal article" date="2023" name="GigaByte">
        <title>Genome assembly of the bearded iris, Iris pallida Lam.</title>
        <authorList>
            <person name="Bruccoleri R.E."/>
            <person name="Oakeley E.J."/>
            <person name="Faust A.M.E."/>
            <person name="Altorfer M."/>
            <person name="Dessus-Babus S."/>
            <person name="Burckhardt D."/>
            <person name="Oertli M."/>
            <person name="Naumann U."/>
            <person name="Petersen F."/>
            <person name="Wong J."/>
        </authorList>
    </citation>
    <scope>NUCLEOTIDE SEQUENCE</scope>
    <source>
        <strain evidence="2">GSM-AAB239-AS_SAM_17_03QT</strain>
    </source>
</reference>
<organism evidence="2 3">
    <name type="scientific">Iris pallida</name>
    <name type="common">Sweet iris</name>
    <dbReference type="NCBI Taxonomy" id="29817"/>
    <lineage>
        <taxon>Eukaryota</taxon>
        <taxon>Viridiplantae</taxon>
        <taxon>Streptophyta</taxon>
        <taxon>Embryophyta</taxon>
        <taxon>Tracheophyta</taxon>
        <taxon>Spermatophyta</taxon>
        <taxon>Magnoliopsida</taxon>
        <taxon>Liliopsida</taxon>
        <taxon>Asparagales</taxon>
        <taxon>Iridaceae</taxon>
        <taxon>Iridoideae</taxon>
        <taxon>Irideae</taxon>
        <taxon>Iris</taxon>
    </lineage>
</organism>
<feature type="compositionally biased region" description="Pro residues" evidence="1">
    <location>
        <begin position="153"/>
        <end position="162"/>
    </location>
</feature>
<dbReference type="AlphaFoldDB" id="A0AAX6E763"/>
<sequence length="217" mass="24781">MLCIVSVRQSLIPIFFYSHPRRVHSPDTTTKIIQPTPPSPNQTPPIAVPSLPHRPPRHPRHHPRCHHRHHVVITILKHNPHLVYSTRPAISDQIPSTPPRPLSINLNNPAMAIPGRSQHHHRQSKTHPHRRNRRRGRRNLTSASTGVLRLFRPKPPCPPIRHQPPAVHRRAVLHAPTVPADRRRRRRPLPEIPAVDPLPPPDHPGRLRANPPHLPPP</sequence>
<feature type="region of interest" description="Disordered" evidence="1">
    <location>
        <begin position="108"/>
        <end position="217"/>
    </location>
</feature>
<evidence type="ECO:0000313" key="2">
    <source>
        <dbReference type="EMBL" id="KAJ6799815.1"/>
    </source>
</evidence>
<comment type="caution">
    <text evidence="2">The sequence shown here is derived from an EMBL/GenBank/DDBJ whole genome shotgun (WGS) entry which is preliminary data.</text>
</comment>
<feature type="region of interest" description="Disordered" evidence="1">
    <location>
        <begin position="33"/>
        <end position="64"/>
    </location>
</feature>
<evidence type="ECO:0000256" key="1">
    <source>
        <dbReference type="SAM" id="MobiDB-lite"/>
    </source>
</evidence>
<protein>
    <submittedName>
        <fullName evidence="2">Uncharacterized protein</fullName>
    </submittedName>
</protein>
<dbReference type="Proteomes" id="UP001140949">
    <property type="component" value="Unassembled WGS sequence"/>
</dbReference>
<evidence type="ECO:0000313" key="3">
    <source>
        <dbReference type="Proteomes" id="UP001140949"/>
    </source>
</evidence>
<feature type="compositionally biased region" description="Basic residues" evidence="1">
    <location>
        <begin position="117"/>
        <end position="138"/>
    </location>
</feature>
<gene>
    <name evidence="2" type="ORF">M6B38_203720</name>
</gene>
<proteinExistence type="predicted"/>
<accession>A0AAX6E763</accession>
<keyword evidence="3" id="KW-1185">Reference proteome</keyword>
<dbReference type="EMBL" id="JANAVB010039219">
    <property type="protein sequence ID" value="KAJ6799815.1"/>
    <property type="molecule type" value="Genomic_DNA"/>
</dbReference>
<name>A0AAX6E763_IRIPA</name>
<feature type="compositionally biased region" description="Pro residues" evidence="1">
    <location>
        <begin position="35"/>
        <end position="47"/>
    </location>
</feature>